<gene>
    <name evidence="2" type="ORF">HLB44_08530</name>
</gene>
<dbReference type="Gene3D" id="3.10.450.50">
    <property type="match status" value="1"/>
</dbReference>
<dbReference type="Pfam" id="PF12680">
    <property type="entry name" value="SnoaL_2"/>
    <property type="match status" value="1"/>
</dbReference>
<dbReference type="InterPro" id="IPR032710">
    <property type="entry name" value="NTF2-like_dom_sf"/>
</dbReference>
<evidence type="ECO:0000259" key="1">
    <source>
        <dbReference type="Pfam" id="PF12680"/>
    </source>
</evidence>
<dbReference type="EMBL" id="JABRWJ010000002">
    <property type="protein sequence ID" value="NRF67024.1"/>
    <property type="molecule type" value="Genomic_DNA"/>
</dbReference>
<dbReference type="InterPro" id="IPR037401">
    <property type="entry name" value="SnoaL-like"/>
</dbReference>
<comment type="caution">
    <text evidence="2">The sequence shown here is derived from an EMBL/GenBank/DDBJ whole genome shotgun (WGS) entry which is preliminary data.</text>
</comment>
<name>A0ABX2EEI6_9BURK</name>
<dbReference type="InterPro" id="IPR008317">
    <property type="entry name" value="UCP030561"/>
</dbReference>
<organism evidence="2 3">
    <name type="scientific">Pseudaquabacterium terrae</name>
    <dbReference type="NCBI Taxonomy" id="2732868"/>
    <lineage>
        <taxon>Bacteria</taxon>
        <taxon>Pseudomonadati</taxon>
        <taxon>Pseudomonadota</taxon>
        <taxon>Betaproteobacteria</taxon>
        <taxon>Burkholderiales</taxon>
        <taxon>Sphaerotilaceae</taxon>
        <taxon>Pseudaquabacterium</taxon>
    </lineage>
</organism>
<proteinExistence type="predicted"/>
<dbReference type="Proteomes" id="UP000737171">
    <property type="component" value="Unassembled WGS sequence"/>
</dbReference>
<reference evidence="2 3" key="1">
    <citation type="submission" date="2020-05" db="EMBL/GenBank/DDBJ databases">
        <title>Aquincola sp. isolate from soil.</title>
        <authorList>
            <person name="Han J."/>
            <person name="Kim D.-U."/>
        </authorList>
    </citation>
    <scope>NUCLEOTIDE SEQUENCE [LARGE SCALE GENOMIC DNA]</scope>
    <source>
        <strain evidence="2 3">S2</strain>
    </source>
</reference>
<protein>
    <submittedName>
        <fullName evidence="2">Nuclear transport factor 2 family protein</fullName>
    </submittedName>
</protein>
<sequence length="124" mass="13710">MSIAPEVIVQRQLDAYNAKDLEAWLATYAEDAKQYEHPGKLLTDGHAQIRARTAPRFAEPNLHARLITRSVMGKVVIDHEEVTRTFPEGPGHVELVCIYVVEHGLIQSASFVFGPPVLAPQPTA</sequence>
<dbReference type="SUPFAM" id="SSF54427">
    <property type="entry name" value="NTF2-like"/>
    <property type="match status" value="1"/>
</dbReference>
<evidence type="ECO:0000313" key="2">
    <source>
        <dbReference type="EMBL" id="NRF67024.1"/>
    </source>
</evidence>
<keyword evidence="3" id="KW-1185">Reference proteome</keyword>
<accession>A0ABX2EEI6</accession>
<dbReference type="PIRSF" id="PIRSF030561">
    <property type="entry name" value="UCP030561"/>
    <property type="match status" value="1"/>
</dbReference>
<feature type="domain" description="SnoaL-like" evidence="1">
    <location>
        <begin position="9"/>
        <end position="107"/>
    </location>
</feature>
<dbReference type="RefSeq" id="WP_173122111.1">
    <property type="nucleotide sequence ID" value="NZ_JABRWJ010000002.1"/>
</dbReference>
<evidence type="ECO:0000313" key="3">
    <source>
        <dbReference type="Proteomes" id="UP000737171"/>
    </source>
</evidence>